<feature type="signal peptide" evidence="1">
    <location>
        <begin position="1"/>
        <end position="28"/>
    </location>
</feature>
<reference evidence="2 3" key="1">
    <citation type="journal article" date="2016" name="Int. J. Syst. Evol. Microbiol.">
        <title>Pyruvatibacter mobilis gen. nov., sp. nov., a marine bacterium from the culture broth of Picochlorum sp. 122.</title>
        <authorList>
            <person name="Wang G."/>
            <person name="Tang M."/>
            <person name="Wu H."/>
            <person name="Dai S."/>
            <person name="Li T."/>
            <person name="Chen C."/>
            <person name="He H."/>
            <person name="Fan J."/>
            <person name="Xiang W."/>
            <person name="Li X."/>
        </authorList>
    </citation>
    <scope>NUCLEOTIDE SEQUENCE [LARGE SCALE GENOMIC DNA]</scope>
    <source>
        <strain evidence="2 3">GYP-11</strain>
    </source>
</reference>
<protein>
    <recommendedName>
        <fullName evidence="4">UrcA family protein</fullName>
    </recommendedName>
</protein>
<dbReference type="AlphaFoldDB" id="A0A845QGK7"/>
<gene>
    <name evidence="2" type="ORF">GTQ45_15275</name>
</gene>
<organism evidence="2 3">
    <name type="scientific">Pyruvatibacter mobilis</name>
    <dbReference type="NCBI Taxonomy" id="1712261"/>
    <lineage>
        <taxon>Bacteria</taxon>
        <taxon>Pseudomonadati</taxon>
        <taxon>Pseudomonadota</taxon>
        <taxon>Alphaproteobacteria</taxon>
        <taxon>Hyphomicrobiales</taxon>
        <taxon>Parvibaculaceae</taxon>
        <taxon>Pyruvatibacter</taxon>
    </lineage>
</organism>
<comment type="caution">
    <text evidence="2">The sequence shown here is derived from an EMBL/GenBank/DDBJ whole genome shotgun (WGS) entry which is preliminary data.</text>
</comment>
<dbReference type="Proteomes" id="UP000470384">
    <property type="component" value="Unassembled WGS sequence"/>
</dbReference>
<evidence type="ECO:0000313" key="2">
    <source>
        <dbReference type="EMBL" id="NBG97098.1"/>
    </source>
</evidence>
<name>A0A845QGK7_9HYPH</name>
<feature type="chain" id="PRO_5032997571" description="UrcA family protein" evidence="1">
    <location>
        <begin position="29"/>
        <end position="147"/>
    </location>
</feature>
<evidence type="ECO:0000313" key="3">
    <source>
        <dbReference type="Proteomes" id="UP000470384"/>
    </source>
</evidence>
<dbReference type="GeneID" id="300653887"/>
<accession>A0A845QGK7</accession>
<dbReference type="EMBL" id="WXYQ01000015">
    <property type="protein sequence ID" value="NBG97098.1"/>
    <property type="molecule type" value="Genomic_DNA"/>
</dbReference>
<sequence>MLEFMRKTIVPAAMASAFVLAGATAAQADGHEGHMSGEAEATGETTVVVALLPKDEEALRTLEQRHRRIINTAQRQCTTSLGGINRSDRDPCVISGVETGVEISDDPVLKAFHEALPMSVRYDGDRPDNTWRIGLDDEAPDGIITTE</sequence>
<evidence type="ECO:0000256" key="1">
    <source>
        <dbReference type="SAM" id="SignalP"/>
    </source>
</evidence>
<evidence type="ECO:0008006" key="4">
    <source>
        <dbReference type="Google" id="ProtNLM"/>
    </source>
</evidence>
<proteinExistence type="predicted"/>
<dbReference type="RefSeq" id="WP_160589056.1">
    <property type="nucleotide sequence ID" value="NZ_BMHN01000001.1"/>
</dbReference>
<dbReference type="OrthoDB" id="8460181at2"/>
<keyword evidence="3" id="KW-1185">Reference proteome</keyword>
<keyword evidence="1" id="KW-0732">Signal</keyword>